<evidence type="ECO:0000256" key="1">
    <source>
        <dbReference type="SAM" id="MobiDB-lite"/>
    </source>
</evidence>
<proteinExistence type="predicted"/>
<dbReference type="AlphaFoldDB" id="A0AAD5RF98"/>
<evidence type="ECO:0000313" key="4">
    <source>
        <dbReference type="Proteomes" id="UP001201980"/>
    </source>
</evidence>
<dbReference type="Proteomes" id="UP001201980">
    <property type="component" value="Unassembled WGS sequence"/>
</dbReference>
<reference evidence="3" key="1">
    <citation type="submission" date="2022-07" db="EMBL/GenBank/DDBJ databases">
        <title>Draft genome sequence of Zalerion maritima ATCC 34329, a (micro)plastics degrading marine fungus.</title>
        <authorList>
            <person name="Paco A."/>
            <person name="Goncalves M.F.M."/>
            <person name="Rocha-Santos T.A.P."/>
            <person name="Alves A."/>
        </authorList>
    </citation>
    <scope>NUCLEOTIDE SEQUENCE</scope>
    <source>
        <strain evidence="3">ATCC 34329</strain>
    </source>
</reference>
<name>A0AAD5RF98_9PEZI</name>
<dbReference type="InterPro" id="IPR001810">
    <property type="entry name" value="F-box_dom"/>
</dbReference>
<comment type="caution">
    <text evidence="3">The sequence shown here is derived from an EMBL/GenBank/DDBJ whole genome shotgun (WGS) entry which is preliminary data.</text>
</comment>
<evidence type="ECO:0000259" key="2">
    <source>
        <dbReference type="PROSITE" id="PS50181"/>
    </source>
</evidence>
<dbReference type="PROSITE" id="PS50181">
    <property type="entry name" value="FBOX"/>
    <property type="match status" value="1"/>
</dbReference>
<feature type="region of interest" description="Disordered" evidence="1">
    <location>
        <begin position="31"/>
        <end position="50"/>
    </location>
</feature>
<sequence>MPLTPSRNEAIPSKQSPIPVRSLSDLYWPAPAQRHDNESGNAGPSTPSSRLINELPMELMLELAEGLPLDSLMALRGTCRRARNGCDKAFRDSFQTVWTDLSSASLKRLESVAANAYLRGGVKNILVCCDRQVKPEPMNKRRRQQRRRNITGERINAAGRLGDLMLSFPRFQGAGVVRYHGRRHRNAVELDDSVEPQVKLNIMTKALNAVSATVEIKSFDLDLPPGTISVARSLELPRTSRWSSVTLASIPAFNMPDPTTFAGDLPRHWARGLVSLSINIKISYSLAQELLYLLTGISPNLRKLSISTDPDEEGRSHNFVIQLENTLET</sequence>
<feature type="domain" description="F-box" evidence="2">
    <location>
        <begin position="49"/>
        <end position="101"/>
    </location>
</feature>
<feature type="compositionally biased region" description="Polar residues" evidence="1">
    <location>
        <begin position="39"/>
        <end position="50"/>
    </location>
</feature>
<dbReference type="EMBL" id="JAKWBI020000990">
    <property type="protein sequence ID" value="KAJ2891782.1"/>
    <property type="molecule type" value="Genomic_DNA"/>
</dbReference>
<evidence type="ECO:0000313" key="3">
    <source>
        <dbReference type="EMBL" id="KAJ2891782.1"/>
    </source>
</evidence>
<keyword evidence="4" id="KW-1185">Reference proteome</keyword>
<organism evidence="3 4">
    <name type="scientific">Zalerion maritima</name>
    <dbReference type="NCBI Taxonomy" id="339359"/>
    <lineage>
        <taxon>Eukaryota</taxon>
        <taxon>Fungi</taxon>
        <taxon>Dikarya</taxon>
        <taxon>Ascomycota</taxon>
        <taxon>Pezizomycotina</taxon>
        <taxon>Sordariomycetes</taxon>
        <taxon>Lulworthiomycetidae</taxon>
        <taxon>Lulworthiales</taxon>
        <taxon>Lulworthiaceae</taxon>
        <taxon>Zalerion</taxon>
    </lineage>
</organism>
<accession>A0AAD5RF98</accession>
<protein>
    <recommendedName>
        <fullName evidence="2">F-box domain-containing protein</fullName>
    </recommendedName>
</protein>
<gene>
    <name evidence="3" type="ORF">MKZ38_010723</name>
</gene>